<dbReference type="Proteomes" id="UP001221142">
    <property type="component" value="Unassembled WGS sequence"/>
</dbReference>
<feature type="domain" description="Opine dehydrogenase" evidence="1">
    <location>
        <begin position="133"/>
        <end position="280"/>
    </location>
</feature>
<organism evidence="2 3">
    <name type="scientific">Roridomyces roridus</name>
    <dbReference type="NCBI Taxonomy" id="1738132"/>
    <lineage>
        <taxon>Eukaryota</taxon>
        <taxon>Fungi</taxon>
        <taxon>Dikarya</taxon>
        <taxon>Basidiomycota</taxon>
        <taxon>Agaricomycotina</taxon>
        <taxon>Agaricomycetes</taxon>
        <taxon>Agaricomycetidae</taxon>
        <taxon>Agaricales</taxon>
        <taxon>Marasmiineae</taxon>
        <taxon>Mycenaceae</taxon>
        <taxon>Roridomyces</taxon>
    </lineage>
</organism>
<dbReference type="GO" id="GO:0016491">
    <property type="term" value="F:oxidoreductase activity"/>
    <property type="evidence" value="ECO:0007669"/>
    <property type="project" value="InterPro"/>
</dbReference>
<proteinExistence type="predicted"/>
<protein>
    <submittedName>
        <fullName evidence="2">NAD/NADP octopine/nopaline dehydrogenase</fullName>
    </submittedName>
</protein>
<accession>A0AAD7B6L3</accession>
<reference evidence="2" key="1">
    <citation type="submission" date="2023-03" db="EMBL/GenBank/DDBJ databases">
        <title>Massive genome expansion in bonnet fungi (Mycena s.s.) driven by repeated elements and novel gene families across ecological guilds.</title>
        <authorList>
            <consortium name="Lawrence Berkeley National Laboratory"/>
            <person name="Harder C.B."/>
            <person name="Miyauchi S."/>
            <person name="Viragh M."/>
            <person name="Kuo A."/>
            <person name="Thoen E."/>
            <person name="Andreopoulos B."/>
            <person name="Lu D."/>
            <person name="Skrede I."/>
            <person name="Drula E."/>
            <person name="Henrissat B."/>
            <person name="Morin E."/>
            <person name="Kohler A."/>
            <person name="Barry K."/>
            <person name="LaButti K."/>
            <person name="Morin E."/>
            <person name="Salamov A."/>
            <person name="Lipzen A."/>
            <person name="Mereny Z."/>
            <person name="Hegedus B."/>
            <person name="Baldrian P."/>
            <person name="Stursova M."/>
            <person name="Weitz H."/>
            <person name="Taylor A."/>
            <person name="Grigoriev I.V."/>
            <person name="Nagy L.G."/>
            <person name="Martin F."/>
            <person name="Kauserud H."/>
        </authorList>
    </citation>
    <scope>NUCLEOTIDE SEQUENCE</scope>
    <source>
        <strain evidence="2">9284</strain>
    </source>
</reference>
<comment type="caution">
    <text evidence="2">The sequence shown here is derived from an EMBL/GenBank/DDBJ whole genome shotgun (WGS) entry which is preliminary data.</text>
</comment>
<dbReference type="InterPro" id="IPR008927">
    <property type="entry name" value="6-PGluconate_DH-like_C_sf"/>
</dbReference>
<dbReference type="AlphaFoldDB" id="A0AAD7B6L3"/>
<keyword evidence="3" id="KW-1185">Reference proteome</keyword>
<sequence>MSVQTHIVETIDQVAFLGCGAGTAAWAVFLMSTSKLRVNIWAAPSHRSVYDSFKADGCIRSIGIYNSTAYPTFCDELEAAVAGAAYIITPESSLPTPSHSAPGWRATMQIGGHPISADTKDVVGSLFPPCLEWCSDALEVALLGKNDIVHAGSALLSSALIGKMSPGVLMYRDIIGSEASLNLIADLEREKEAVVRAYGYTFEGFTSWINRTYACNFADIADWAHGSETHNMHPFLPSSLEHRYIASDVARGLQFFVELAQVAGVEVPNFKAVVTLAGAVTRTNHAVTGTTLASFGLGPRQSDAERYSRPLHGRRNQEVRLQSRSIRSPRILAASIPNYDIVLRLPVVNVSMFVW</sequence>
<dbReference type="InterPro" id="IPR013328">
    <property type="entry name" value="6PGD_dom2"/>
</dbReference>
<name>A0AAD7B6L3_9AGAR</name>
<dbReference type="Gene3D" id="1.10.1040.10">
    <property type="entry name" value="N-(1-d-carboxylethyl)-l-norvaline Dehydrogenase, domain 2"/>
    <property type="match status" value="1"/>
</dbReference>
<dbReference type="InterPro" id="IPR003421">
    <property type="entry name" value="Opine_DH"/>
</dbReference>
<evidence type="ECO:0000313" key="2">
    <source>
        <dbReference type="EMBL" id="KAJ7612198.1"/>
    </source>
</evidence>
<gene>
    <name evidence="2" type="ORF">FB45DRAFT_1117966</name>
</gene>
<dbReference type="Pfam" id="PF02317">
    <property type="entry name" value="Octopine_DH"/>
    <property type="match status" value="1"/>
</dbReference>
<dbReference type="SUPFAM" id="SSF48179">
    <property type="entry name" value="6-phosphogluconate dehydrogenase C-terminal domain-like"/>
    <property type="match status" value="1"/>
</dbReference>
<dbReference type="EMBL" id="JARKIF010000031">
    <property type="protein sequence ID" value="KAJ7612198.1"/>
    <property type="molecule type" value="Genomic_DNA"/>
</dbReference>
<evidence type="ECO:0000259" key="1">
    <source>
        <dbReference type="Pfam" id="PF02317"/>
    </source>
</evidence>
<evidence type="ECO:0000313" key="3">
    <source>
        <dbReference type="Proteomes" id="UP001221142"/>
    </source>
</evidence>